<evidence type="ECO:0000256" key="1">
    <source>
        <dbReference type="ARBA" id="ARBA00008348"/>
    </source>
</evidence>
<dbReference type="InterPro" id="IPR036986">
    <property type="entry name" value="S4_RNA-bd_sf"/>
</dbReference>
<dbReference type="InterPro" id="IPR042092">
    <property type="entry name" value="PsdUridine_s_RsuA/RluB/E/F_cat"/>
</dbReference>
<organism evidence="6 7">
    <name type="scientific">Candidatus Scatomonas pullistercoris</name>
    <dbReference type="NCBI Taxonomy" id="2840920"/>
    <lineage>
        <taxon>Bacteria</taxon>
        <taxon>Bacillati</taxon>
        <taxon>Bacillota</taxon>
        <taxon>Clostridia</taxon>
        <taxon>Lachnospirales</taxon>
        <taxon>Lachnospiraceae</taxon>
        <taxon>Lachnospiraceae incertae sedis</taxon>
        <taxon>Candidatus Scatomonas</taxon>
    </lineage>
</organism>
<sequence>MRINKYLSEAGLCSRREADRLIAAGRVTVGGITARTGMQVEDNSDIRIDGRRIGGQEKKVYLKFYKPRGIVCTADRREPGNLTDYLQYPVRVTYAGRLDKDSEGLLLLTNDGDLIDQAMRARNVHEKEYQVTVDREYEDTFLEKLQRGIYLKELRVRTRPCRAWRTGPKSFRIVLTQGLNRQIRRMCRSCGFRVITLRRVRILNLTLEGLKPGEYRELTEEELSELKTRVGGLQHG</sequence>
<dbReference type="SUPFAM" id="SSF55120">
    <property type="entry name" value="Pseudouridine synthase"/>
    <property type="match status" value="1"/>
</dbReference>
<dbReference type="PROSITE" id="PS50889">
    <property type="entry name" value="S4"/>
    <property type="match status" value="1"/>
</dbReference>
<dbReference type="PANTHER" id="PTHR47683">
    <property type="entry name" value="PSEUDOURIDINE SYNTHASE FAMILY PROTEIN-RELATED"/>
    <property type="match status" value="1"/>
</dbReference>
<dbReference type="GO" id="GO:0003723">
    <property type="term" value="F:RNA binding"/>
    <property type="evidence" value="ECO:0007669"/>
    <property type="project" value="UniProtKB-KW"/>
</dbReference>
<dbReference type="InterPro" id="IPR020103">
    <property type="entry name" value="PsdUridine_synth_cat_dom_sf"/>
</dbReference>
<dbReference type="FunFam" id="3.10.290.10:FF:000003">
    <property type="entry name" value="Pseudouridine synthase"/>
    <property type="match status" value="1"/>
</dbReference>
<reference evidence="6" key="1">
    <citation type="submission" date="2020-10" db="EMBL/GenBank/DDBJ databases">
        <authorList>
            <person name="Gilroy R."/>
        </authorList>
    </citation>
    <scope>NUCLEOTIDE SEQUENCE</scope>
    <source>
        <strain evidence="6">CHK188-20938</strain>
    </source>
</reference>
<comment type="similarity">
    <text evidence="1 4">Belongs to the pseudouridine synthase RsuA family.</text>
</comment>
<dbReference type="CDD" id="cd00165">
    <property type="entry name" value="S4"/>
    <property type="match status" value="1"/>
</dbReference>
<dbReference type="InterPro" id="IPR006145">
    <property type="entry name" value="PsdUridine_synth_RsuA/RluA"/>
</dbReference>
<evidence type="ECO:0000256" key="3">
    <source>
        <dbReference type="PROSITE-ProRule" id="PRU00182"/>
    </source>
</evidence>
<evidence type="ECO:0000259" key="5">
    <source>
        <dbReference type="SMART" id="SM00363"/>
    </source>
</evidence>
<dbReference type="Proteomes" id="UP000824169">
    <property type="component" value="Unassembled WGS sequence"/>
</dbReference>
<dbReference type="EMBL" id="DVOO01000024">
    <property type="protein sequence ID" value="HIV25757.1"/>
    <property type="molecule type" value="Genomic_DNA"/>
</dbReference>
<evidence type="ECO:0000313" key="6">
    <source>
        <dbReference type="EMBL" id="HIV25757.1"/>
    </source>
</evidence>
<evidence type="ECO:0000256" key="4">
    <source>
        <dbReference type="RuleBase" id="RU003887"/>
    </source>
</evidence>
<comment type="caution">
    <text evidence="6">The sequence shown here is derived from an EMBL/GenBank/DDBJ whole genome shotgun (WGS) entry which is preliminary data.</text>
</comment>
<dbReference type="GO" id="GO:0000455">
    <property type="term" value="P:enzyme-directed rRNA pseudouridine synthesis"/>
    <property type="evidence" value="ECO:0007669"/>
    <property type="project" value="UniProtKB-ARBA"/>
</dbReference>
<dbReference type="Gene3D" id="3.10.290.10">
    <property type="entry name" value="RNA-binding S4 domain"/>
    <property type="match status" value="1"/>
</dbReference>
<dbReference type="AlphaFoldDB" id="A0A9D1P484"/>
<keyword evidence="2 4" id="KW-0413">Isomerase</keyword>
<dbReference type="InterPro" id="IPR018496">
    <property type="entry name" value="PsdUridine_synth_RsuA/RluB_CS"/>
</dbReference>
<evidence type="ECO:0000256" key="2">
    <source>
        <dbReference type="ARBA" id="ARBA00023235"/>
    </source>
</evidence>
<accession>A0A9D1P484</accession>
<proteinExistence type="inferred from homology"/>
<reference evidence="6" key="2">
    <citation type="journal article" date="2021" name="PeerJ">
        <title>Extensive microbial diversity within the chicken gut microbiome revealed by metagenomics and culture.</title>
        <authorList>
            <person name="Gilroy R."/>
            <person name="Ravi A."/>
            <person name="Getino M."/>
            <person name="Pursley I."/>
            <person name="Horton D.L."/>
            <person name="Alikhan N.F."/>
            <person name="Baker D."/>
            <person name="Gharbi K."/>
            <person name="Hall N."/>
            <person name="Watson M."/>
            <person name="Adriaenssens E.M."/>
            <person name="Foster-Nyarko E."/>
            <person name="Jarju S."/>
            <person name="Secka A."/>
            <person name="Antonio M."/>
            <person name="Oren A."/>
            <person name="Chaudhuri R.R."/>
            <person name="La Ragione R."/>
            <person name="Hildebrand F."/>
            <person name="Pallen M.J."/>
        </authorList>
    </citation>
    <scope>NUCLEOTIDE SEQUENCE</scope>
    <source>
        <strain evidence="6">CHK188-20938</strain>
    </source>
</reference>
<dbReference type="GO" id="GO:0120159">
    <property type="term" value="F:rRNA pseudouridine synthase activity"/>
    <property type="evidence" value="ECO:0007669"/>
    <property type="project" value="UniProtKB-ARBA"/>
</dbReference>
<name>A0A9D1P484_9FIRM</name>
<gene>
    <name evidence="6" type="ORF">IAB71_08300</name>
</gene>
<dbReference type="InterPro" id="IPR020094">
    <property type="entry name" value="TruA/RsuA/RluB/E/F_N"/>
</dbReference>
<dbReference type="Pfam" id="PF00849">
    <property type="entry name" value="PseudoU_synth_2"/>
    <property type="match status" value="1"/>
</dbReference>
<dbReference type="PANTHER" id="PTHR47683:SF2">
    <property type="entry name" value="RNA-BINDING S4 DOMAIN-CONTAINING PROTEIN"/>
    <property type="match status" value="1"/>
</dbReference>
<protein>
    <recommendedName>
        <fullName evidence="4">Pseudouridine synthase</fullName>
        <ecNumber evidence="4">5.4.99.-</ecNumber>
    </recommendedName>
</protein>
<dbReference type="EC" id="5.4.99.-" evidence="4"/>
<dbReference type="Gene3D" id="3.30.70.580">
    <property type="entry name" value="Pseudouridine synthase I, catalytic domain, N-terminal subdomain"/>
    <property type="match status" value="1"/>
</dbReference>
<dbReference type="PROSITE" id="PS01149">
    <property type="entry name" value="PSI_RSU"/>
    <property type="match status" value="1"/>
</dbReference>
<dbReference type="SUPFAM" id="SSF55174">
    <property type="entry name" value="Alpha-L RNA-binding motif"/>
    <property type="match status" value="1"/>
</dbReference>
<dbReference type="InterPro" id="IPR002942">
    <property type="entry name" value="S4_RNA-bd"/>
</dbReference>
<dbReference type="InterPro" id="IPR000748">
    <property type="entry name" value="PsdUridine_synth_RsuA/RluB/E/F"/>
</dbReference>
<keyword evidence="3" id="KW-0694">RNA-binding</keyword>
<feature type="domain" description="RNA-binding S4" evidence="5">
    <location>
        <begin position="1"/>
        <end position="66"/>
    </location>
</feature>
<dbReference type="SMART" id="SM00363">
    <property type="entry name" value="S4"/>
    <property type="match status" value="1"/>
</dbReference>
<evidence type="ECO:0000313" key="7">
    <source>
        <dbReference type="Proteomes" id="UP000824169"/>
    </source>
</evidence>
<dbReference type="Gene3D" id="3.30.70.1560">
    <property type="entry name" value="Alpha-L RNA-binding motif"/>
    <property type="match status" value="1"/>
</dbReference>
<dbReference type="NCBIfam" id="TIGR00093">
    <property type="entry name" value="pseudouridine synthase"/>
    <property type="match status" value="1"/>
</dbReference>
<dbReference type="InterPro" id="IPR050343">
    <property type="entry name" value="RsuA_PseudoU_synthase"/>
</dbReference>
<dbReference type="Pfam" id="PF01479">
    <property type="entry name" value="S4"/>
    <property type="match status" value="1"/>
</dbReference>